<dbReference type="OMA" id="ICENEQI"/>
<evidence type="ECO:0008006" key="4">
    <source>
        <dbReference type="Google" id="ProtNLM"/>
    </source>
</evidence>
<dbReference type="GO" id="GO:0008270">
    <property type="term" value="F:zinc ion binding"/>
    <property type="evidence" value="ECO:0007669"/>
    <property type="project" value="TreeGrafter"/>
</dbReference>
<evidence type="ECO:0000313" key="2">
    <source>
        <dbReference type="EMBL" id="CAD8095986.1"/>
    </source>
</evidence>
<keyword evidence="1" id="KW-1133">Transmembrane helix</keyword>
<keyword evidence="1" id="KW-0812">Transmembrane</keyword>
<keyword evidence="1" id="KW-0472">Membrane</keyword>
<gene>
    <name evidence="2" type="ORF">PPRIM_AZ9-3.1.T1000036</name>
</gene>
<dbReference type="Proteomes" id="UP000688137">
    <property type="component" value="Unassembled WGS sequence"/>
</dbReference>
<feature type="transmembrane region" description="Helical" evidence="1">
    <location>
        <begin position="294"/>
        <end position="315"/>
    </location>
</feature>
<accession>A0A8S1P081</accession>
<dbReference type="PANTHER" id="PTHR12621:SF7">
    <property type="entry name" value="CYSTEINE AND HISTIDINE-RICH DOMAIN-CONTAINING PROTEIN 1"/>
    <property type="match status" value="1"/>
</dbReference>
<reference evidence="2" key="1">
    <citation type="submission" date="2021-01" db="EMBL/GenBank/DDBJ databases">
        <authorList>
            <consortium name="Genoscope - CEA"/>
            <person name="William W."/>
        </authorList>
    </citation>
    <scope>NUCLEOTIDE SEQUENCE</scope>
</reference>
<keyword evidence="3" id="KW-1185">Reference proteome</keyword>
<evidence type="ECO:0000313" key="3">
    <source>
        <dbReference type="Proteomes" id="UP000688137"/>
    </source>
</evidence>
<protein>
    <recommendedName>
        <fullName evidence="4">Transmembrane protein</fullName>
    </recommendedName>
</protein>
<evidence type="ECO:0000256" key="1">
    <source>
        <dbReference type="SAM" id="Phobius"/>
    </source>
</evidence>
<comment type="caution">
    <text evidence="2">The sequence shown here is derived from an EMBL/GenBank/DDBJ whole genome shotgun (WGS) entry which is preliminary data.</text>
</comment>
<dbReference type="EMBL" id="CAJJDM010000103">
    <property type="protein sequence ID" value="CAD8095986.1"/>
    <property type="molecule type" value="Genomic_DNA"/>
</dbReference>
<dbReference type="AlphaFoldDB" id="A0A8S1P081"/>
<dbReference type="PANTHER" id="PTHR12621">
    <property type="entry name" value="CYSTEINE AND HISTIDINE-RICH DOMAIN CHORD -CONTAINING PROTEIN"/>
    <property type="match status" value="1"/>
</dbReference>
<proteinExistence type="predicted"/>
<organism evidence="2 3">
    <name type="scientific">Paramecium primaurelia</name>
    <dbReference type="NCBI Taxonomy" id="5886"/>
    <lineage>
        <taxon>Eukaryota</taxon>
        <taxon>Sar</taxon>
        <taxon>Alveolata</taxon>
        <taxon>Ciliophora</taxon>
        <taxon>Intramacronucleata</taxon>
        <taxon>Oligohymenophorea</taxon>
        <taxon>Peniculida</taxon>
        <taxon>Parameciidae</taxon>
        <taxon>Paramecium</taxon>
    </lineage>
</organism>
<name>A0A8S1P081_PARPR</name>
<sequence>MNFLKNVDFFGVPFLQNINQQQTLYKSALGGFLSVIIGITSLAYSFWIIYLWNSNQMSPKISNSKYVSDYSLLNFNSGKISVYYEAYEGVIDPFQSRILLPLVMYTENFLPTQIKLIEDNVDASNGKLYVPNLDLGYTFIDGYQQTSKQMYIFISLCEEKYLKEDEKCGSAELREQFFQQRINFFGVQVESTTLDSRDGSEQITIQDIYIELEQQSCYSISTFLETNFYEIQDYLLFGTTKQKEYISGAKVQTQSLSSERCKLTYQNEALAVIYVAMNGTQTKTIFQYPKLGDLLANIGSIISILFMFKYIIIYMNQYSLNQKVLSDLINLYYPEFKNIKIIKNWRFKITKITLNHVQVDQIEYYKIYDKIKKQMQQKLSYMNLLYEISRIYFIIRSTKLRDELLKSHQIGIKLNFSTVKEDNYLSNYRSDQKINTQAEPFILNEDDAELLSLSKRGNQKYIETIPEEIYNEVDYYYLNKII</sequence>
<feature type="transmembrane region" description="Helical" evidence="1">
    <location>
        <begin position="29"/>
        <end position="52"/>
    </location>
</feature>